<dbReference type="AlphaFoldDB" id="A0A099P0K9"/>
<proteinExistence type="predicted"/>
<evidence type="ECO:0000313" key="2">
    <source>
        <dbReference type="Proteomes" id="UP000029867"/>
    </source>
</evidence>
<accession>A0A099P0K9</accession>
<name>A0A099P0K9_PICKU</name>
<comment type="caution">
    <text evidence="1">The sequence shown here is derived from an EMBL/GenBank/DDBJ whole genome shotgun (WGS) entry which is preliminary data.</text>
</comment>
<protein>
    <submittedName>
        <fullName evidence="1">Uncharacterized protein</fullName>
    </submittedName>
</protein>
<dbReference type="HOGENOM" id="CLU_3410690_0_0_1"/>
<dbReference type="Proteomes" id="UP000029867">
    <property type="component" value="Unassembled WGS sequence"/>
</dbReference>
<reference evidence="2" key="1">
    <citation type="journal article" date="2014" name="Microb. Cell Fact.">
        <title>Exploiting Issatchenkia orientalis SD108 for succinic acid production.</title>
        <authorList>
            <person name="Xiao H."/>
            <person name="Shao Z."/>
            <person name="Jiang Y."/>
            <person name="Dole S."/>
            <person name="Zhao H."/>
        </authorList>
    </citation>
    <scope>NUCLEOTIDE SEQUENCE [LARGE SCALE GENOMIC DNA]</scope>
    <source>
        <strain evidence="2">SD108</strain>
    </source>
</reference>
<gene>
    <name evidence="1" type="ORF">JL09_g2252</name>
</gene>
<organism evidence="1 2">
    <name type="scientific">Pichia kudriavzevii</name>
    <name type="common">Yeast</name>
    <name type="synonym">Issatchenkia orientalis</name>
    <dbReference type="NCBI Taxonomy" id="4909"/>
    <lineage>
        <taxon>Eukaryota</taxon>
        <taxon>Fungi</taxon>
        <taxon>Dikarya</taxon>
        <taxon>Ascomycota</taxon>
        <taxon>Saccharomycotina</taxon>
        <taxon>Pichiomycetes</taxon>
        <taxon>Pichiales</taxon>
        <taxon>Pichiaceae</taxon>
        <taxon>Pichia</taxon>
    </lineage>
</organism>
<evidence type="ECO:0000313" key="1">
    <source>
        <dbReference type="EMBL" id="KGK38588.1"/>
    </source>
</evidence>
<dbReference type="EMBL" id="JQFK01000018">
    <property type="protein sequence ID" value="KGK38588.1"/>
    <property type="molecule type" value="Genomic_DNA"/>
</dbReference>
<sequence length="29" mass="3462">MLKKFLSEVAQLQRNKQQIHQPEKILLTV</sequence>